<proteinExistence type="predicted"/>
<accession>A0A1E7F9C6</accession>
<dbReference type="InParanoid" id="A0A1E7F9C6"/>
<dbReference type="EMBL" id="KV784360">
    <property type="protein sequence ID" value="OEU14734.1"/>
    <property type="molecule type" value="Genomic_DNA"/>
</dbReference>
<dbReference type="EC" id="3.5.1.1" evidence="1"/>
<evidence type="ECO:0000256" key="1">
    <source>
        <dbReference type="ARBA" id="ARBA00012920"/>
    </source>
</evidence>
<dbReference type="KEGG" id="fcy:FRACYDRAFT_187917"/>
<dbReference type="FunFam" id="3.40.50.40:FF:000001">
    <property type="entry name" value="L-asparaginase 1"/>
    <property type="match status" value="1"/>
</dbReference>
<dbReference type="Pfam" id="PF17763">
    <property type="entry name" value="Asparaginase_C"/>
    <property type="match status" value="1"/>
</dbReference>
<dbReference type="OrthoDB" id="427002at2759"/>
<dbReference type="CDD" id="cd08963">
    <property type="entry name" value="L-asparaginase_I"/>
    <property type="match status" value="1"/>
</dbReference>
<dbReference type="PANTHER" id="PTHR11707:SF28">
    <property type="entry name" value="60 KDA LYSOPHOSPHOLIPASE"/>
    <property type="match status" value="1"/>
</dbReference>
<keyword evidence="6" id="KW-1185">Reference proteome</keyword>
<dbReference type="PANTHER" id="PTHR11707">
    <property type="entry name" value="L-ASPARAGINASE"/>
    <property type="match status" value="1"/>
</dbReference>
<feature type="domain" description="L-asparaginase N-terminal" evidence="3">
    <location>
        <begin position="16"/>
        <end position="172"/>
    </location>
</feature>
<dbReference type="InterPro" id="IPR037152">
    <property type="entry name" value="L-asparaginase_N_sf"/>
</dbReference>
<reference evidence="5 6" key="1">
    <citation type="submission" date="2016-09" db="EMBL/GenBank/DDBJ databases">
        <title>Extensive genetic diversity and differential bi-allelic expression allows diatom success in the polar Southern Ocean.</title>
        <authorList>
            <consortium name="DOE Joint Genome Institute"/>
            <person name="Mock T."/>
            <person name="Otillar R.P."/>
            <person name="Strauss J."/>
            <person name="Dupont C."/>
            <person name="Frickenhaus S."/>
            <person name="Maumus F."/>
            <person name="Mcmullan M."/>
            <person name="Sanges R."/>
            <person name="Schmutz J."/>
            <person name="Toseland A."/>
            <person name="Valas R."/>
            <person name="Veluchamy A."/>
            <person name="Ward B.J."/>
            <person name="Allen A."/>
            <person name="Barry K."/>
            <person name="Falciatore A."/>
            <person name="Ferrante M."/>
            <person name="Fortunato A.E."/>
            <person name="Gloeckner G."/>
            <person name="Gruber A."/>
            <person name="Hipkin R."/>
            <person name="Janech M."/>
            <person name="Kroth P."/>
            <person name="Leese F."/>
            <person name="Lindquist E."/>
            <person name="Lyon B.R."/>
            <person name="Martin J."/>
            <person name="Mayer C."/>
            <person name="Parker M."/>
            <person name="Quesneville H."/>
            <person name="Raymond J."/>
            <person name="Uhlig C."/>
            <person name="Valentin K.U."/>
            <person name="Worden A.Z."/>
            <person name="Armbrust E.V."/>
            <person name="Bowler C."/>
            <person name="Green B."/>
            <person name="Moulton V."/>
            <person name="Van Oosterhout C."/>
            <person name="Grigoriev I."/>
        </authorList>
    </citation>
    <scope>NUCLEOTIDE SEQUENCE [LARGE SCALE GENOMIC DNA]</scope>
    <source>
        <strain evidence="5 6">CCMP1102</strain>
    </source>
</reference>
<gene>
    <name evidence="5" type="ORF">FRACYDRAFT_187917</name>
</gene>
<dbReference type="Gene3D" id="3.40.50.1170">
    <property type="entry name" value="L-asparaginase, N-terminal domain"/>
    <property type="match status" value="1"/>
</dbReference>
<name>A0A1E7F9C6_9STRA</name>
<protein>
    <recommendedName>
        <fullName evidence="1">asparaginase</fullName>
        <ecNumber evidence="1">3.5.1.1</ecNumber>
    </recommendedName>
</protein>
<dbReference type="SUPFAM" id="SSF53774">
    <property type="entry name" value="Glutaminase/Asparaginase"/>
    <property type="match status" value="1"/>
</dbReference>
<evidence type="ECO:0000313" key="6">
    <source>
        <dbReference type="Proteomes" id="UP000095751"/>
    </source>
</evidence>
<evidence type="ECO:0000259" key="3">
    <source>
        <dbReference type="Pfam" id="PF00710"/>
    </source>
</evidence>
<evidence type="ECO:0000313" key="5">
    <source>
        <dbReference type="EMBL" id="OEU14734.1"/>
    </source>
</evidence>
<dbReference type="InterPro" id="IPR027473">
    <property type="entry name" value="L-asparaginase_C"/>
</dbReference>
<dbReference type="InterPro" id="IPR027474">
    <property type="entry name" value="L-asparaginase_N"/>
</dbReference>
<evidence type="ECO:0000256" key="2">
    <source>
        <dbReference type="ARBA" id="ARBA00022801"/>
    </source>
</evidence>
<organism evidence="5 6">
    <name type="scientific">Fragilariopsis cylindrus CCMP1102</name>
    <dbReference type="NCBI Taxonomy" id="635003"/>
    <lineage>
        <taxon>Eukaryota</taxon>
        <taxon>Sar</taxon>
        <taxon>Stramenopiles</taxon>
        <taxon>Ochrophyta</taxon>
        <taxon>Bacillariophyta</taxon>
        <taxon>Bacillariophyceae</taxon>
        <taxon>Bacillariophycidae</taxon>
        <taxon>Bacillariales</taxon>
        <taxon>Bacillariaceae</taxon>
        <taxon>Fragilariopsis</taxon>
    </lineage>
</organism>
<dbReference type="PIRSF" id="PIRSF500176">
    <property type="entry name" value="L_ASNase"/>
    <property type="match status" value="1"/>
</dbReference>
<dbReference type="PRINTS" id="PR00139">
    <property type="entry name" value="ASNGLNASE"/>
</dbReference>
<dbReference type="GO" id="GO:0009066">
    <property type="term" value="P:aspartate family amino acid metabolic process"/>
    <property type="evidence" value="ECO:0007669"/>
    <property type="project" value="UniProtKB-ARBA"/>
</dbReference>
<dbReference type="InterPro" id="IPR040919">
    <property type="entry name" value="Asparaginase_C"/>
</dbReference>
<dbReference type="GO" id="GO:0004067">
    <property type="term" value="F:asparaginase activity"/>
    <property type="evidence" value="ECO:0007669"/>
    <property type="project" value="UniProtKB-UniRule"/>
</dbReference>
<dbReference type="PROSITE" id="PS51732">
    <property type="entry name" value="ASN_GLN_ASE_3"/>
    <property type="match status" value="1"/>
</dbReference>
<dbReference type="AlphaFoldDB" id="A0A1E7F9C6"/>
<dbReference type="InterPro" id="IPR041725">
    <property type="entry name" value="L-asparaginase_I"/>
</dbReference>
<sequence>MAPDYKNNGALTPVEGAISKYMSKMEELTENPEMPDYVLHEYAPFHDSSNLGPPDWATVAQDIETNYNYFDGFVVVCGTDTMCYFSSALSFMLENLNKPVIFTGSQVPLCMPHNDARRNLIMAMIFAARNSINEVCIFFHDRLLRANRATKVNTHKLLAFDSPNIDPLATIGLGIDENDHITLSPAKGALRVHLRMDPRLLTIRLVPGFDDVMIRRMIEANAENKQLRALVLQLYGTGNIPSAKESLIQLLADATDKGILVIASTQCFTGSVLLGQYATGRALMDAGVVSGGDMTLEAIVSKCAYLFGRQDLTTEQIGELMGVSLRGEITPHELLSPPPLSGAFQQGIVKARRRPR</sequence>
<dbReference type="Proteomes" id="UP000095751">
    <property type="component" value="Unassembled WGS sequence"/>
</dbReference>
<dbReference type="Gene3D" id="3.40.50.40">
    <property type="match status" value="1"/>
</dbReference>
<keyword evidence="2" id="KW-0378">Hydrolase</keyword>
<dbReference type="PIRSF" id="PIRSF001220">
    <property type="entry name" value="L-ASNase_gatD"/>
    <property type="match status" value="1"/>
</dbReference>
<dbReference type="InterPro" id="IPR036152">
    <property type="entry name" value="Asp/glu_Ase-like_sf"/>
</dbReference>
<dbReference type="InterPro" id="IPR006034">
    <property type="entry name" value="Asparaginase/glutaminase-like"/>
</dbReference>
<dbReference type="SMART" id="SM00870">
    <property type="entry name" value="Asparaginase"/>
    <property type="match status" value="1"/>
</dbReference>
<feature type="domain" description="Asparaginase/glutaminase C-terminal" evidence="4">
    <location>
        <begin position="202"/>
        <end position="321"/>
    </location>
</feature>
<dbReference type="Pfam" id="PF00710">
    <property type="entry name" value="Asparaginase"/>
    <property type="match status" value="1"/>
</dbReference>
<evidence type="ECO:0000259" key="4">
    <source>
        <dbReference type="Pfam" id="PF17763"/>
    </source>
</evidence>